<organism evidence="1 2">
    <name type="scientific">Mycteria americana</name>
    <name type="common">Wood stork</name>
    <dbReference type="NCBI Taxonomy" id="33587"/>
    <lineage>
        <taxon>Eukaryota</taxon>
        <taxon>Metazoa</taxon>
        <taxon>Chordata</taxon>
        <taxon>Craniata</taxon>
        <taxon>Vertebrata</taxon>
        <taxon>Euteleostomi</taxon>
        <taxon>Archelosauria</taxon>
        <taxon>Archosauria</taxon>
        <taxon>Dinosauria</taxon>
        <taxon>Saurischia</taxon>
        <taxon>Theropoda</taxon>
        <taxon>Coelurosauria</taxon>
        <taxon>Aves</taxon>
        <taxon>Neognathae</taxon>
        <taxon>Neoaves</taxon>
        <taxon>Aequornithes</taxon>
        <taxon>Ciconiiformes</taxon>
        <taxon>Ciconiidae</taxon>
        <taxon>Mycteria</taxon>
    </lineage>
</organism>
<comment type="caution">
    <text evidence="1">The sequence shown here is derived from an EMBL/GenBank/DDBJ whole genome shotgun (WGS) entry which is preliminary data.</text>
</comment>
<gene>
    <name evidence="1" type="ORF">QYF61_008090</name>
</gene>
<evidence type="ECO:0000313" key="2">
    <source>
        <dbReference type="Proteomes" id="UP001333110"/>
    </source>
</evidence>
<evidence type="ECO:0000313" key="1">
    <source>
        <dbReference type="EMBL" id="KAK4829959.1"/>
    </source>
</evidence>
<accession>A0AAN7NT05</accession>
<protein>
    <submittedName>
        <fullName evidence="1">Uncharacterized protein</fullName>
    </submittedName>
</protein>
<keyword evidence="2" id="KW-1185">Reference proteome</keyword>
<proteinExistence type="predicted"/>
<dbReference type="EMBL" id="JAUNZN010000001">
    <property type="protein sequence ID" value="KAK4829959.1"/>
    <property type="molecule type" value="Genomic_DNA"/>
</dbReference>
<sequence>MASCSAYELGGAGWGAAIAAQGLAGRQSAGGWGLGNLPVNLCQCLFILTVKEVFPDVQAALPVFQVVPIASCPLTGHYWKEPGSVLFKSSLQVFIHMHKIPLSLLFCMLNSPSSLSLSS</sequence>
<reference evidence="1 2" key="1">
    <citation type="journal article" date="2023" name="J. Hered.">
        <title>Chromosome-level genome of the wood stork (Mycteria americana) provides insight into avian chromosome evolution.</title>
        <authorList>
            <person name="Flamio R. Jr."/>
            <person name="Ramstad K.M."/>
        </authorList>
    </citation>
    <scope>NUCLEOTIDE SEQUENCE [LARGE SCALE GENOMIC DNA]</scope>
    <source>
        <strain evidence="1">JAX WOST 10</strain>
    </source>
</reference>
<dbReference type="AlphaFoldDB" id="A0AAN7NT05"/>
<name>A0AAN7NT05_MYCAM</name>
<dbReference type="Proteomes" id="UP001333110">
    <property type="component" value="Unassembled WGS sequence"/>
</dbReference>